<dbReference type="PROSITE" id="PS51005">
    <property type="entry name" value="NAC"/>
    <property type="match status" value="1"/>
</dbReference>
<evidence type="ECO:0000313" key="12">
    <source>
        <dbReference type="EMBL" id="GAU33580.1"/>
    </source>
</evidence>
<evidence type="ECO:0000256" key="2">
    <source>
        <dbReference type="ARBA" id="ARBA00004167"/>
    </source>
</evidence>
<keyword evidence="7" id="KW-0472">Membrane</keyword>
<evidence type="ECO:0000256" key="5">
    <source>
        <dbReference type="ARBA" id="ARBA00023015"/>
    </source>
</evidence>
<dbReference type="OrthoDB" id="737278at2759"/>
<evidence type="ECO:0000256" key="9">
    <source>
        <dbReference type="ARBA" id="ARBA00023163"/>
    </source>
</evidence>
<evidence type="ECO:0000256" key="4">
    <source>
        <dbReference type="ARBA" id="ARBA00022989"/>
    </source>
</evidence>
<dbReference type="InterPro" id="IPR003441">
    <property type="entry name" value="NAC-dom"/>
</dbReference>
<dbReference type="PANTHER" id="PTHR31744:SF216">
    <property type="entry name" value="NAC TRANSCRIPTION FACTOR"/>
    <property type="match status" value="1"/>
</dbReference>
<keyword evidence="3" id="KW-0812">Transmembrane</keyword>
<keyword evidence="13" id="KW-1185">Reference proteome</keyword>
<evidence type="ECO:0000313" key="13">
    <source>
        <dbReference type="Proteomes" id="UP000242715"/>
    </source>
</evidence>
<dbReference type="Pfam" id="PF02365">
    <property type="entry name" value="NAM"/>
    <property type="match status" value="1"/>
</dbReference>
<keyword evidence="4" id="KW-1133">Transmembrane helix</keyword>
<name>A0A2Z6NBF7_TRISU</name>
<evidence type="ECO:0000256" key="1">
    <source>
        <dbReference type="ARBA" id="ARBA00004123"/>
    </source>
</evidence>
<evidence type="ECO:0000259" key="11">
    <source>
        <dbReference type="PROSITE" id="PS51005"/>
    </source>
</evidence>
<dbReference type="InterPro" id="IPR036093">
    <property type="entry name" value="NAC_dom_sf"/>
</dbReference>
<evidence type="ECO:0000256" key="3">
    <source>
        <dbReference type="ARBA" id="ARBA00022692"/>
    </source>
</evidence>
<dbReference type="EMBL" id="DF973532">
    <property type="protein sequence ID" value="GAU33580.1"/>
    <property type="molecule type" value="Genomic_DNA"/>
</dbReference>
<feature type="domain" description="NAC" evidence="11">
    <location>
        <begin position="11"/>
        <end position="148"/>
    </location>
</feature>
<keyword evidence="8" id="KW-0010">Activator</keyword>
<evidence type="ECO:0000256" key="10">
    <source>
        <dbReference type="ARBA" id="ARBA00023242"/>
    </source>
</evidence>
<sequence>MTTSYPIVDSLPVGFRFRPTDEELVNHYLKNKLLGNDSSVIAEVDFCKFEPWELPAISMIKSHDPEWFFLCPRDYKYAKSKKINRATKCGFWKPTGKDRNIKIRGTNNVIGTKKTLVYYKGRAPHDVKTNWVMHEYDNVTFEDNQDLA</sequence>
<protein>
    <recommendedName>
        <fullName evidence="11">NAC domain-containing protein</fullName>
    </recommendedName>
</protein>
<keyword evidence="5" id="KW-0805">Transcription regulation</keyword>
<dbReference type="GO" id="GO:0016020">
    <property type="term" value="C:membrane"/>
    <property type="evidence" value="ECO:0007669"/>
    <property type="project" value="UniProtKB-SubCell"/>
</dbReference>
<organism evidence="12 13">
    <name type="scientific">Trifolium subterraneum</name>
    <name type="common">Subterranean clover</name>
    <dbReference type="NCBI Taxonomy" id="3900"/>
    <lineage>
        <taxon>Eukaryota</taxon>
        <taxon>Viridiplantae</taxon>
        <taxon>Streptophyta</taxon>
        <taxon>Embryophyta</taxon>
        <taxon>Tracheophyta</taxon>
        <taxon>Spermatophyta</taxon>
        <taxon>Magnoliopsida</taxon>
        <taxon>eudicotyledons</taxon>
        <taxon>Gunneridae</taxon>
        <taxon>Pentapetalae</taxon>
        <taxon>rosids</taxon>
        <taxon>fabids</taxon>
        <taxon>Fabales</taxon>
        <taxon>Fabaceae</taxon>
        <taxon>Papilionoideae</taxon>
        <taxon>50 kb inversion clade</taxon>
        <taxon>NPAAA clade</taxon>
        <taxon>Hologalegina</taxon>
        <taxon>IRL clade</taxon>
        <taxon>Trifolieae</taxon>
        <taxon>Trifolium</taxon>
    </lineage>
</organism>
<keyword evidence="10" id="KW-0539">Nucleus</keyword>
<reference evidence="13" key="1">
    <citation type="journal article" date="2017" name="Front. Plant Sci.">
        <title>Climate Clever Clovers: New Paradigm to Reduce the Environmental Footprint of Ruminants by Breeding Low Methanogenic Forages Utilizing Haplotype Variation.</title>
        <authorList>
            <person name="Kaur P."/>
            <person name="Appels R."/>
            <person name="Bayer P.E."/>
            <person name="Keeble-Gagnere G."/>
            <person name="Wang J."/>
            <person name="Hirakawa H."/>
            <person name="Shirasawa K."/>
            <person name="Vercoe P."/>
            <person name="Stefanova K."/>
            <person name="Durmic Z."/>
            <person name="Nichols P."/>
            <person name="Revell C."/>
            <person name="Isobe S.N."/>
            <person name="Edwards D."/>
            <person name="Erskine W."/>
        </authorList>
    </citation>
    <scope>NUCLEOTIDE SEQUENCE [LARGE SCALE GENOMIC DNA]</scope>
    <source>
        <strain evidence="13">cv. Daliak</strain>
    </source>
</reference>
<accession>A0A2Z6NBF7</accession>
<evidence type="ECO:0000256" key="8">
    <source>
        <dbReference type="ARBA" id="ARBA00023159"/>
    </source>
</evidence>
<dbReference type="PANTHER" id="PTHR31744">
    <property type="entry name" value="PROTEIN CUP-SHAPED COTYLEDON 2-RELATED"/>
    <property type="match status" value="1"/>
</dbReference>
<evidence type="ECO:0000256" key="6">
    <source>
        <dbReference type="ARBA" id="ARBA00023125"/>
    </source>
</evidence>
<dbReference type="Proteomes" id="UP000242715">
    <property type="component" value="Unassembled WGS sequence"/>
</dbReference>
<keyword evidence="9" id="KW-0804">Transcription</keyword>
<evidence type="ECO:0000256" key="7">
    <source>
        <dbReference type="ARBA" id="ARBA00023136"/>
    </source>
</evidence>
<dbReference type="Gene3D" id="2.170.150.80">
    <property type="entry name" value="NAC domain"/>
    <property type="match status" value="1"/>
</dbReference>
<dbReference type="GO" id="GO:0006355">
    <property type="term" value="P:regulation of DNA-templated transcription"/>
    <property type="evidence" value="ECO:0007669"/>
    <property type="project" value="InterPro"/>
</dbReference>
<dbReference type="SUPFAM" id="SSF101941">
    <property type="entry name" value="NAC domain"/>
    <property type="match status" value="1"/>
</dbReference>
<proteinExistence type="predicted"/>
<dbReference type="GO" id="GO:0000976">
    <property type="term" value="F:transcription cis-regulatory region binding"/>
    <property type="evidence" value="ECO:0007669"/>
    <property type="project" value="UniProtKB-ARBA"/>
</dbReference>
<dbReference type="AlphaFoldDB" id="A0A2Z6NBF7"/>
<comment type="subcellular location">
    <subcellularLocation>
        <location evidence="2">Membrane</location>
        <topology evidence="2">Single-pass membrane protein</topology>
    </subcellularLocation>
    <subcellularLocation>
        <location evidence="1">Nucleus</location>
    </subcellularLocation>
</comment>
<keyword evidence="6" id="KW-0238">DNA-binding</keyword>
<dbReference type="GO" id="GO:0005634">
    <property type="term" value="C:nucleus"/>
    <property type="evidence" value="ECO:0007669"/>
    <property type="project" value="UniProtKB-SubCell"/>
</dbReference>
<gene>
    <name evidence="12" type="ORF">TSUD_359580</name>
</gene>